<feature type="transmembrane region" description="Helical" evidence="5">
    <location>
        <begin position="237"/>
        <end position="259"/>
    </location>
</feature>
<feature type="transmembrane region" description="Helical" evidence="5">
    <location>
        <begin position="115"/>
        <end position="136"/>
    </location>
</feature>
<feature type="domain" description="Major facilitator superfamily (MFS) profile" evidence="6">
    <location>
        <begin position="25"/>
        <end position="475"/>
    </location>
</feature>
<feature type="transmembrane region" description="Helical" evidence="5">
    <location>
        <begin position="90"/>
        <end position="109"/>
    </location>
</feature>
<dbReference type="Gene3D" id="1.20.1250.20">
    <property type="entry name" value="MFS general substrate transporter like domains"/>
    <property type="match status" value="1"/>
</dbReference>
<dbReference type="PROSITE" id="PS50850">
    <property type="entry name" value="MFS"/>
    <property type="match status" value="1"/>
</dbReference>
<keyword evidence="3 5" id="KW-1133">Transmembrane helix</keyword>
<keyword evidence="8" id="KW-1185">Reference proteome</keyword>
<evidence type="ECO:0000256" key="4">
    <source>
        <dbReference type="ARBA" id="ARBA00023136"/>
    </source>
</evidence>
<dbReference type="PANTHER" id="PTHR23501">
    <property type="entry name" value="MAJOR FACILITATOR SUPERFAMILY"/>
    <property type="match status" value="1"/>
</dbReference>
<accession>A0ABW5HJQ7</accession>
<feature type="transmembrane region" description="Helical" evidence="5">
    <location>
        <begin position="446"/>
        <end position="468"/>
    </location>
</feature>
<dbReference type="PANTHER" id="PTHR23501:SF197">
    <property type="entry name" value="COMD"/>
    <property type="match status" value="1"/>
</dbReference>
<feature type="transmembrane region" description="Helical" evidence="5">
    <location>
        <begin position="415"/>
        <end position="434"/>
    </location>
</feature>
<dbReference type="Pfam" id="PF07690">
    <property type="entry name" value="MFS_1"/>
    <property type="match status" value="1"/>
</dbReference>
<evidence type="ECO:0000256" key="1">
    <source>
        <dbReference type="ARBA" id="ARBA00004651"/>
    </source>
</evidence>
<dbReference type="Gene3D" id="1.20.1720.10">
    <property type="entry name" value="Multidrug resistance protein D"/>
    <property type="match status" value="1"/>
</dbReference>
<name>A0ABW5HJQ7_9PSEU</name>
<dbReference type="EMBL" id="JBHUKS010000032">
    <property type="protein sequence ID" value="MFD2473362.1"/>
    <property type="molecule type" value="Genomic_DNA"/>
</dbReference>
<comment type="caution">
    <text evidence="7">The sequence shown here is derived from an EMBL/GenBank/DDBJ whole genome shotgun (WGS) entry which is preliminary data.</text>
</comment>
<evidence type="ECO:0000313" key="8">
    <source>
        <dbReference type="Proteomes" id="UP001597483"/>
    </source>
</evidence>
<evidence type="ECO:0000313" key="7">
    <source>
        <dbReference type="EMBL" id="MFD2473362.1"/>
    </source>
</evidence>
<feature type="transmembrane region" description="Helical" evidence="5">
    <location>
        <begin position="148"/>
        <end position="166"/>
    </location>
</feature>
<feature type="transmembrane region" description="Helical" evidence="5">
    <location>
        <begin position="371"/>
        <end position="394"/>
    </location>
</feature>
<evidence type="ECO:0000256" key="3">
    <source>
        <dbReference type="ARBA" id="ARBA00022989"/>
    </source>
</evidence>
<evidence type="ECO:0000259" key="6">
    <source>
        <dbReference type="PROSITE" id="PS50850"/>
    </source>
</evidence>
<comment type="subcellular location">
    <subcellularLocation>
        <location evidence="1">Cell membrane</location>
        <topology evidence="1">Multi-pass membrane protein</topology>
    </subcellularLocation>
</comment>
<dbReference type="InterPro" id="IPR036259">
    <property type="entry name" value="MFS_trans_sf"/>
</dbReference>
<reference evidence="8" key="1">
    <citation type="journal article" date="2019" name="Int. J. Syst. Evol. Microbiol.">
        <title>The Global Catalogue of Microorganisms (GCM) 10K type strain sequencing project: providing services to taxonomists for standard genome sequencing and annotation.</title>
        <authorList>
            <consortium name="The Broad Institute Genomics Platform"/>
            <consortium name="The Broad Institute Genome Sequencing Center for Infectious Disease"/>
            <person name="Wu L."/>
            <person name="Ma J."/>
        </authorList>
    </citation>
    <scope>NUCLEOTIDE SEQUENCE [LARGE SCALE GENOMIC DNA]</scope>
    <source>
        <strain evidence="8">CGMCC 4.7641</strain>
    </source>
</reference>
<gene>
    <name evidence="7" type="ORF">ACFSVL_38595</name>
</gene>
<dbReference type="RefSeq" id="WP_378311782.1">
    <property type="nucleotide sequence ID" value="NZ_JBHUKS010000032.1"/>
</dbReference>
<protein>
    <submittedName>
        <fullName evidence="7">MFS transporter</fullName>
    </submittedName>
</protein>
<feature type="transmembrane region" description="Helical" evidence="5">
    <location>
        <begin position="210"/>
        <end position="231"/>
    </location>
</feature>
<dbReference type="InterPro" id="IPR011701">
    <property type="entry name" value="MFS"/>
</dbReference>
<dbReference type="SUPFAM" id="SSF103473">
    <property type="entry name" value="MFS general substrate transporter"/>
    <property type="match status" value="1"/>
</dbReference>
<keyword evidence="4 5" id="KW-0472">Membrane</keyword>
<sequence length="477" mass="48849">MPETVTPKTAAQEEASPFTRRVKIGIAGALSGMALGMLDSYIVATALPSIAADLGGPGAMTWIVTAYALAIAASTQVWGKLSDQFDRKAMFLLSVAVFLAGSTLCGLAPTMGALIGFRALQGIGAGGLLVGAMAMVQVLVPPKESTRISSWTGLLLGLSLVGGPLAGGFLTDALGWRWIFYVNVPFGLLCLAGTIVGVRVPPRTGKARIDYAGTVLLVAAVVSLTLVTSWAGTRYPWGSPVILGLCAVAAAALTAFVFVERRCPEPLVPFRMFRTRNFALAQVLGFAFNVTMVATVTFLPLYFQNARGVPPSLSGLLLIPMTAGMVAVMHLSSAYIRRTGRYRILPIAGSACVVAGMAGVCFLGPDTDPLLASLVGLPLGAGLGCLIQNTILIIRLSVEPRDLGAALGMGSLTRTLGSGMGAALFGSLYVGALARGGPAPAAVADGLHAVAAGTLAVAALALAAACLVREIPLSKPA</sequence>
<feature type="transmembrane region" description="Helical" evidence="5">
    <location>
        <begin position="280"/>
        <end position="303"/>
    </location>
</feature>
<dbReference type="Proteomes" id="UP001597483">
    <property type="component" value="Unassembled WGS sequence"/>
</dbReference>
<feature type="transmembrane region" description="Helical" evidence="5">
    <location>
        <begin position="59"/>
        <end position="78"/>
    </location>
</feature>
<proteinExistence type="predicted"/>
<organism evidence="7 8">
    <name type="scientific">Amycolatopsis silviterrae</name>
    <dbReference type="NCBI Taxonomy" id="1656914"/>
    <lineage>
        <taxon>Bacteria</taxon>
        <taxon>Bacillati</taxon>
        <taxon>Actinomycetota</taxon>
        <taxon>Actinomycetes</taxon>
        <taxon>Pseudonocardiales</taxon>
        <taxon>Pseudonocardiaceae</taxon>
        <taxon>Amycolatopsis</taxon>
    </lineage>
</organism>
<feature type="transmembrane region" description="Helical" evidence="5">
    <location>
        <begin position="344"/>
        <end position="365"/>
    </location>
</feature>
<evidence type="ECO:0000256" key="5">
    <source>
        <dbReference type="SAM" id="Phobius"/>
    </source>
</evidence>
<feature type="transmembrane region" description="Helical" evidence="5">
    <location>
        <begin position="24"/>
        <end position="47"/>
    </location>
</feature>
<keyword evidence="2 5" id="KW-0812">Transmembrane</keyword>
<feature type="transmembrane region" description="Helical" evidence="5">
    <location>
        <begin position="315"/>
        <end position="332"/>
    </location>
</feature>
<dbReference type="InterPro" id="IPR020846">
    <property type="entry name" value="MFS_dom"/>
</dbReference>
<feature type="transmembrane region" description="Helical" evidence="5">
    <location>
        <begin position="178"/>
        <end position="198"/>
    </location>
</feature>
<evidence type="ECO:0000256" key="2">
    <source>
        <dbReference type="ARBA" id="ARBA00022692"/>
    </source>
</evidence>